<dbReference type="Proteomes" id="UP001055167">
    <property type="component" value="Unassembled WGS sequence"/>
</dbReference>
<evidence type="ECO:0000313" key="1">
    <source>
        <dbReference type="EMBL" id="GJD51113.1"/>
    </source>
</evidence>
<dbReference type="EMBL" id="BPQH01000012">
    <property type="protein sequence ID" value="GJD51113.1"/>
    <property type="molecule type" value="Genomic_DNA"/>
</dbReference>
<reference evidence="1" key="2">
    <citation type="submission" date="2021-08" db="EMBL/GenBank/DDBJ databases">
        <authorList>
            <person name="Tani A."/>
            <person name="Ola A."/>
            <person name="Ogura Y."/>
            <person name="Katsura K."/>
            <person name="Hayashi T."/>
        </authorList>
    </citation>
    <scope>NUCLEOTIDE SEQUENCE</scope>
    <source>
        <strain evidence="1">KCTC 52305</strain>
    </source>
</reference>
<protein>
    <submittedName>
        <fullName evidence="1">Uncharacterized protein</fullName>
    </submittedName>
</protein>
<accession>A0ABQ4R0B8</accession>
<proteinExistence type="predicted"/>
<organism evidence="1 2">
    <name type="scientific">Methylobacterium crusticola</name>
    <dbReference type="NCBI Taxonomy" id="1697972"/>
    <lineage>
        <taxon>Bacteria</taxon>
        <taxon>Pseudomonadati</taxon>
        <taxon>Pseudomonadota</taxon>
        <taxon>Alphaproteobacteria</taxon>
        <taxon>Hyphomicrobiales</taxon>
        <taxon>Methylobacteriaceae</taxon>
        <taxon>Methylobacterium</taxon>
    </lineage>
</organism>
<keyword evidence="2" id="KW-1185">Reference proteome</keyword>
<gene>
    <name evidence="1" type="ORF">OPKNFCMD_3864</name>
</gene>
<comment type="caution">
    <text evidence="1">The sequence shown here is derived from an EMBL/GenBank/DDBJ whole genome shotgun (WGS) entry which is preliminary data.</text>
</comment>
<evidence type="ECO:0000313" key="2">
    <source>
        <dbReference type="Proteomes" id="UP001055167"/>
    </source>
</evidence>
<dbReference type="RefSeq" id="WP_128562094.1">
    <property type="nucleotide sequence ID" value="NZ_BPQH01000012.1"/>
</dbReference>
<reference evidence="1" key="1">
    <citation type="journal article" date="2021" name="Front. Microbiol.">
        <title>Comprehensive Comparative Genomics and Phenotyping of Methylobacterium Species.</title>
        <authorList>
            <person name="Alessa O."/>
            <person name="Ogura Y."/>
            <person name="Fujitani Y."/>
            <person name="Takami H."/>
            <person name="Hayashi T."/>
            <person name="Sahin N."/>
            <person name="Tani A."/>
        </authorList>
    </citation>
    <scope>NUCLEOTIDE SEQUENCE</scope>
    <source>
        <strain evidence="1">KCTC 52305</strain>
    </source>
</reference>
<name>A0ABQ4R0B8_9HYPH</name>
<sequence length="115" mass="12697">MLAPTFLAADAAERAALFARLDQHLAGFRIPGGDVRVWLREVVTWSIRGCLMPEPCDTARLLMEVVGRLNRAHERDRLVDPEAADLVNLIDTPLARAAVKGWARTLLKLEGEVVA</sequence>